<keyword evidence="2" id="KW-1185">Reference proteome</keyword>
<dbReference type="GO" id="GO:0016740">
    <property type="term" value="F:transferase activity"/>
    <property type="evidence" value="ECO:0007669"/>
    <property type="project" value="UniProtKB-KW"/>
</dbReference>
<dbReference type="EMBL" id="WMBA01000018">
    <property type="protein sequence ID" value="MTD55139.1"/>
    <property type="molecule type" value="Genomic_DNA"/>
</dbReference>
<reference evidence="1 2" key="1">
    <citation type="submission" date="2019-11" db="EMBL/GenBank/DDBJ databases">
        <title>Draft genome of Amycolatopsis RM579.</title>
        <authorList>
            <person name="Duangmal K."/>
            <person name="Mingma R."/>
        </authorList>
    </citation>
    <scope>NUCLEOTIDE SEQUENCE [LARGE SCALE GENOMIC DNA]</scope>
    <source>
        <strain evidence="1 2">RM579</strain>
    </source>
</reference>
<name>A0A6N7Z2I9_9PSEU</name>
<comment type="caution">
    <text evidence="1">The sequence shown here is derived from an EMBL/GenBank/DDBJ whole genome shotgun (WGS) entry which is preliminary data.</text>
</comment>
<dbReference type="SUPFAM" id="SSF53756">
    <property type="entry name" value="UDP-Glycosyltransferase/glycogen phosphorylase"/>
    <property type="match status" value="1"/>
</dbReference>
<dbReference type="OrthoDB" id="5194099at2"/>
<sequence length="313" mass="32119">MTVMSGEPPRVRLDCAATAGGLGRVLQAATGMLADAGLIRLAGPDEPAEVVHTVGEVAPWRGPGTAHRVHTVDRVVLRRRGLAVTAGWAHRQRRFAGGAGTWLVHGRMAAQVLVGAGVVDGDRVHGLPLVAPPGPPAGKLDRSSVRDRLGIAPGVVLVVGADHGPGQSVPGWAETIGRLHRTDVVVMRHEPGGSLAFDELLLAADLFVAAGLALTACNPGAAAVAAGVPVIAATTDSAAELVRFGRTGFVVPPHPAAIAAGVRASLDGVLPRGAPRPPRQRIEALLHPVARGLLSGYHRALATRRAPAARSRP</sequence>
<dbReference type="Pfam" id="PF13692">
    <property type="entry name" value="Glyco_trans_1_4"/>
    <property type="match status" value="1"/>
</dbReference>
<evidence type="ECO:0000313" key="2">
    <source>
        <dbReference type="Proteomes" id="UP000440096"/>
    </source>
</evidence>
<evidence type="ECO:0000313" key="1">
    <source>
        <dbReference type="EMBL" id="MTD55139.1"/>
    </source>
</evidence>
<keyword evidence="1" id="KW-0808">Transferase</keyword>
<protein>
    <submittedName>
        <fullName evidence="1">Glycosyltransferase</fullName>
    </submittedName>
</protein>
<organism evidence="1 2">
    <name type="scientific">Amycolatopsis pithecellobii</name>
    <dbReference type="NCBI Taxonomy" id="664692"/>
    <lineage>
        <taxon>Bacteria</taxon>
        <taxon>Bacillati</taxon>
        <taxon>Actinomycetota</taxon>
        <taxon>Actinomycetes</taxon>
        <taxon>Pseudonocardiales</taxon>
        <taxon>Pseudonocardiaceae</taxon>
        <taxon>Amycolatopsis</taxon>
    </lineage>
</organism>
<dbReference type="Proteomes" id="UP000440096">
    <property type="component" value="Unassembled WGS sequence"/>
</dbReference>
<dbReference type="Gene3D" id="3.40.50.2000">
    <property type="entry name" value="Glycogen Phosphorylase B"/>
    <property type="match status" value="1"/>
</dbReference>
<accession>A0A6N7Z2I9</accession>
<proteinExistence type="predicted"/>
<dbReference type="AlphaFoldDB" id="A0A6N7Z2I9"/>
<gene>
    <name evidence="1" type="ORF">GKO32_14275</name>
</gene>